<dbReference type="AlphaFoldDB" id="A0A1W1XP75"/>
<dbReference type="SMART" id="SM00387">
    <property type="entry name" value="HATPase_c"/>
    <property type="match status" value="1"/>
</dbReference>
<evidence type="ECO:0000256" key="4">
    <source>
        <dbReference type="ARBA" id="ARBA00022553"/>
    </source>
</evidence>
<keyword evidence="4" id="KW-0597">Phosphoprotein</keyword>
<dbReference type="EMBL" id="FWXH01000010">
    <property type="protein sequence ID" value="SMC25696.1"/>
    <property type="molecule type" value="Genomic_DNA"/>
</dbReference>
<evidence type="ECO:0000256" key="2">
    <source>
        <dbReference type="ARBA" id="ARBA00004370"/>
    </source>
</evidence>
<reference evidence="12 13" key="1">
    <citation type="submission" date="2017-04" db="EMBL/GenBank/DDBJ databases">
        <authorList>
            <person name="Afonso C.L."/>
            <person name="Miller P.J."/>
            <person name="Scott M.A."/>
            <person name="Spackman E."/>
            <person name="Goraichik I."/>
            <person name="Dimitrov K.M."/>
            <person name="Suarez D.L."/>
            <person name="Swayne D.E."/>
        </authorList>
    </citation>
    <scope>NUCLEOTIDE SEQUENCE [LARGE SCALE GENOMIC DNA]</scope>
    <source>
        <strain evidence="12 13">DSM 12555</strain>
    </source>
</reference>
<dbReference type="OrthoDB" id="9786919at2"/>
<evidence type="ECO:0000256" key="1">
    <source>
        <dbReference type="ARBA" id="ARBA00000085"/>
    </source>
</evidence>
<feature type="transmembrane region" description="Helical" evidence="9">
    <location>
        <begin position="198"/>
        <end position="220"/>
    </location>
</feature>
<dbReference type="CDD" id="cd06225">
    <property type="entry name" value="HAMP"/>
    <property type="match status" value="1"/>
</dbReference>
<feature type="domain" description="Histidine kinase" evidence="10">
    <location>
        <begin position="286"/>
        <end position="502"/>
    </location>
</feature>
<dbReference type="SUPFAM" id="SSF47384">
    <property type="entry name" value="Homodimeric domain of signal transducing histidine kinase"/>
    <property type="match status" value="1"/>
</dbReference>
<dbReference type="Proteomes" id="UP000192468">
    <property type="component" value="Unassembled WGS sequence"/>
</dbReference>
<evidence type="ECO:0000313" key="13">
    <source>
        <dbReference type="Proteomes" id="UP000192468"/>
    </source>
</evidence>
<accession>A0A1W1XP75</accession>
<dbReference type="PROSITE" id="PS50109">
    <property type="entry name" value="HIS_KIN"/>
    <property type="match status" value="1"/>
</dbReference>
<comment type="subcellular location">
    <subcellularLocation>
        <location evidence="2">Membrane</location>
    </subcellularLocation>
</comment>
<dbReference type="InterPro" id="IPR005467">
    <property type="entry name" value="His_kinase_dom"/>
</dbReference>
<evidence type="ECO:0000256" key="7">
    <source>
        <dbReference type="ARBA" id="ARBA00023012"/>
    </source>
</evidence>
<dbReference type="Gene3D" id="6.10.340.10">
    <property type="match status" value="1"/>
</dbReference>
<evidence type="ECO:0000259" key="11">
    <source>
        <dbReference type="PROSITE" id="PS50885"/>
    </source>
</evidence>
<dbReference type="FunFam" id="3.30.565.10:FF:000006">
    <property type="entry name" value="Sensor histidine kinase WalK"/>
    <property type="match status" value="1"/>
</dbReference>
<dbReference type="Pfam" id="PF00672">
    <property type="entry name" value="HAMP"/>
    <property type="match status" value="1"/>
</dbReference>
<dbReference type="InterPro" id="IPR004358">
    <property type="entry name" value="Sig_transdc_His_kin-like_C"/>
</dbReference>
<dbReference type="FunFam" id="1.10.287.130:FF:000001">
    <property type="entry name" value="Two-component sensor histidine kinase"/>
    <property type="match status" value="1"/>
</dbReference>
<sequence length="513" mass="59306">MRYRKDRFIKIIKFIMLMFFLPFRIFRIFIRLISKIKEKISLRLKFSITFKITSIYTLIFAIIYIVISVIIISLFSLYIGKNVENNIQKDIKLISYNLISNEDMPKEYILEISQIEDISIDLFDENNKLVYSTDGNKGNVMLYKKGIHSNLQNLNGDYMLLTSRNSAPWIILSKTSKWYGKNVVIQIRHNLYREILKIIILFCALMLINIIFIVITIRIGSKASRKMLKPIENMTNTVKNIDVNVLNTRLDINGAQDELKDLAITFNSMLNRIEKSYDEQKQFVSDASHELRTPISVIQGYANLLKRWGKDDRDVLEEAIDAIKTESESMKELIEKLLFLARGDNSRQRIEITNFQINKLIDEIIKETILIDKEHEIINNQNHNINIDADYNLLKEAIRVFIDNSIKYTPVNGKIIVDSSLKDSSQVMISVEDTGIGINREDLPNIFNRFYRADKSRTKKTGGTGLGLAIAKWIILKHKGSINVKSKINEGTKITIVLPLKQNEAAQNEKVES</sequence>
<dbReference type="Pfam" id="PF02518">
    <property type="entry name" value="HATPase_c"/>
    <property type="match status" value="1"/>
</dbReference>
<dbReference type="GO" id="GO:0016036">
    <property type="term" value="P:cellular response to phosphate starvation"/>
    <property type="evidence" value="ECO:0007669"/>
    <property type="project" value="TreeGrafter"/>
</dbReference>
<dbReference type="InterPro" id="IPR003661">
    <property type="entry name" value="HisK_dim/P_dom"/>
</dbReference>
<dbReference type="PANTHER" id="PTHR45453">
    <property type="entry name" value="PHOSPHATE REGULON SENSOR PROTEIN PHOR"/>
    <property type="match status" value="1"/>
</dbReference>
<comment type="catalytic activity">
    <reaction evidence="1">
        <text>ATP + protein L-histidine = ADP + protein N-phospho-L-histidine.</text>
        <dbReference type="EC" id="2.7.13.3"/>
    </reaction>
</comment>
<dbReference type="GO" id="GO:0004721">
    <property type="term" value="F:phosphoprotein phosphatase activity"/>
    <property type="evidence" value="ECO:0007669"/>
    <property type="project" value="TreeGrafter"/>
</dbReference>
<dbReference type="InterPro" id="IPR036097">
    <property type="entry name" value="HisK_dim/P_sf"/>
</dbReference>
<dbReference type="STRING" id="1121291.SAMN02745134_02541"/>
<keyword evidence="6 12" id="KW-0418">Kinase</keyword>
<evidence type="ECO:0000256" key="5">
    <source>
        <dbReference type="ARBA" id="ARBA00022679"/>
    </source>
</evidence>
<dbReference type="SUPFAM" id="SSF55874">
    <property type="entry name" value="ATPase domain of HSP90 chaperone/DNA topoisomerase II/histidine kinase"/>
    <property type="match status" value="1"/>
</dbReference>
<evidence type="ECO:0000313" key="12">
    <source>
        <dbReference type="EMBL" id="SMC25696.1"/>
    </source>
</evidence>
<feature type="transmembrane region" description="Helical" evidence="9">
    <location>
        <begin position="12"/>
        <end position="34"/>
    </location>
</feature>
<evidence type="ECO:0000256" key="6">
    <source>
        <dbReference type="ARBA" id="ARBA00022777"/>
    </source>
</evidence>
<dbReference type="PRINTS" id="PR00344">
    <property type="entry name" value="BCTRLSENSOR"/>
</dbReference>
<organism evidence="12 13">
    <name type="scientific">Clostridium acidisoli DSM 12555</name>
    <dbReference type="NCBI Taxonomy" id="1121291"/>
    <lineage>
        <taxon>Bacteria</taxon>
        <taxon>Bacillati</taxon>
        <taxon>Bacillota</taxon>
        <taxon>Clostridia</taxon>
        <taxon>Eubacteriales</taxon>
        <taxon>Clostridiaceae</taxon>
        <taxon>Clostridium</taxon>
    </lineage>
</organism>
<dbReference type="Gene3D" id="3.30.565.10">
    <property type="entry name" value="Histidine kinase-like ATPase, C-terminal domain"/>
    <property type="match status" value="1"/>
</dbReference>
<feature type="transmembrane region" description="Helical" evidence="9">
    <location>
        <begin position="54"/>
        <end position="79"/>
    </location>
</feature>
<feature type="domain" description="HAMP" evidence="11">
    <location>
        <begin position="225"/>
        <end position="278"/>
    </location>
</feature>
<evidence type="ECO:0000259" key="10">
    <source>
        <dbReference type="PROSITE" id="PS50109"/>
    </source>
</evidence>
<dbReference type="EC" id="2.7.13.3" evidence="3"/>
<protein>
    <recommendedName>
        <fullName evidence="3">histidine kinase</fullName>
        <ecNumber evidence="3">2.7.13.3</ecNumber>
    </recommendedName>
</protein>
<dbReference type="RefSeq" id="WP_084116368.1">
    <property type="nucleotide sequence ID" value="NZ_FWXH01000010.1"/>
</dbReference>
<dbReference type="Pfam" id="PF00512">
    <property type="entry name" value="HisKA"/>
    <property type="match status" value="1"/>
</dbReference>
<dbReference type="InterPro" id="IPR036890">
    <property type="entry name" value="HATPase_C_sf"/>
</dbReference>
<dbReference type="SUPFAM" id="SSF158472">
    <property type="entry name" value="HAMP domain-like"/>
    <property type="match status" value="1"/>
</dbReference>
<gene>
    <name evidence="12" type="ORF">SAMN02745134_02541</name>
</gene>
<proteinExistence type="predicted"/>
<keyword evidence="9" id="KW-0812">Transmembrane</keyword>
<keyword evidence="7" id="KW-0902">Two-component regulatory system</keyword>
<dbReference type="InterPro" id="IPR050351">
    <property type="entry name" value="BphY/WalK/GraS-like"/>
</dbReference>
<keyword evidence="9" id="KW-1133">Transmembrane helix</keyword>
<dbReference type="CDD" id="cd00082">
    <property type="entry name" value="HisKA"/>
    <property type="match status" value="1"/>
</dbReference>
<dbReference type="GO" id="GO:0005886">
    <property type="term" value="C:plasma membrane"/>
    <property type="evidence" value="ECO:0007669"/>
    <property type="project" value="TreeGrafter"/>
</dbReference>
<evidence type="ECO:0000256" key="8">
    <source>
        <dbReference type="ARBA" id="ARBA00023136"/>
    </source>
</evidence>
<dbReference type="Gene3D" id="1.10.287.130">
    <property type="match status" value="1"/>
</dbReference>
<name>A0A1W1XP75_9CLOT</name>
<dbReference type="InterPro" id="IPR003660">
    <property type="entry name" value="HAMP_dom"/>
</dbReference>
<keyword evidence="13" id="KW-1185">Reference proteome</keyword>
<evidence type="ECO:0000256" key="9">
    <source>
        <dbReference type="SAM" id="Phobius"/>
    </source>
</evidence>
<dbReference type="InterPro" id="IPR003594">
    <property type="entry name" value="HATPase_dom"/>
</dbReference>
<dbReference type="PROSITE" id="PS50885">
    <property type="entry name" value="HAMP"/>
    <property type="match status" value="1"/>
</dbReference>
<keyword evidence="5" id="KW-0808">Transferase</keyword>
<keyword evidence="8 9" id="KW-0472">Membrane</keyword>
<dbReference type="GO" id="GO:0000155">
    <property type="term" value="F:phosphorelay sensor kinase activity"/>
    <property type="evidence" value="ECO:0007669"/>
    <property type="project" value="InterPro"/>
</dbReference>
<evidence type="ECO:0000256" key="3">
    <source>
        <dbReference type="ARBA" id="ARBA00012438"/>
    </source>
</evidence>
<dbReference type="SMART" id="SM00304">
    <property type="entry name" value="HAMP"/>
    <property type="match status" value="1"/>
</dbReference>
<dbReference type="SMART" id="SM00388">
    <property type="entry name" value="HisKA"/>
    <property type="match status" value="1"/>
</dbReference>
<dbReference type="PANTHER" id="PTHR45453:SF1">
    <property type="entry name" value="PHOSPHATE REGULON SENSOR PROTEIN PHOR"/>
    <property type="match status" value="1"/>
</dbReference>